<keyword evidence="1" id="KW-0472">Membrane</keyword>
<comment type="caution">
    <text evidence="3">The sequence shown here is derived from an EMBL/GenBank/DDBJ whole genome shotgun (WGS) entry which is preliminary data.</text>
</comment>
<keyword evidence="1" id="KW-1133">Transmembrane helix</keyword>
<gene>
    <name evidence="3" type="ORF">TAGGR_270</name>
</gene>
<evidence type="ECO:0000256" key="1">
    <source>
        <dbReference type="SAM" id="Phobius"/>
    </source>
</evidence>
<feature type="transmembrane region" description="Helical" evidence="1">
    <location>
        <begin position="49"/>
        <end position="69"/>
    </location>
</feature>
<evidence type="ECO:0000313" key="3">
    <source>
        <dbReference type="EMBL" id="GAQ95184.1"/>
    </source>
</evidence>
<evidence type="ECO:0000259" key="2">
    <source>
        <dbReference type="Pfam" id="PF13937"/>
    </source>
</evidence>
<dbReference type="EMBL" id="BCNO01000002">
    <property type="protein sequence ID" value="GAQ95184.1"/>
    <property type="molecule type" value="Genomic_DNA"/>
</dbReference>
<proteinExistence type="predicted"/>
<keyword evidence="1" id="KW-0812">Transmembrane</keyword>
<sequence>MVTKDVLDAYWRENKTLMYLILLVWFTVSYVAAVFASSLNNITILGFPLGYYMGAQGSITVFVILNLIYSKKMNDLDKKYGLEEE</sequence>
<accession>A0A0U9HQ85</accession>
<dbReference type="RefSeq" id="WP_059176631.1">
    <property type="nucleotide sequence ID" value="NZ_BCNO01000002.1"/>
</dbReference>
<dbReference type="Pfam" id="PF13937">
    <property type="entry name" value="DUF4212"/>
    <property type="match status" value="1"/>
</dbReference>
<dbReference type="Proteomes" id="UP000054976">
    <property type="component" value="Unassembled WGS sequence"/>
</dbReference>
<dbReference type="STRING" id="86166.TAGGR_270"/>
<evidence type="ECO:0000313" key="4">
    <source>
        <dbReference type="Proteomes" id="UP000054976"/>
    </source>
</evidence>
<keyword evidence="4" id="KW-1185">Reference proteome</keyword>
<name>A0A0U9HQ85_9BACT</name>
<dbReference type="OrthoDB" id="9797746at2"/>
<dbReference type="NCBIfam" id="TIGR03647">
    <property type="entry name" value="Na_symport_sm"/>
    <property type="match status" value="1"/>
</dbReference>
<dbReference type="InterPro" id="IPR019886">
    <property type="entry name" value="Na_symporter_ssu"/>
</dbReference>
<protein>
    <submittedName>
        <fullName evidence="3">Putative solute:sodium symporter small subunit</fullName>
    </submittedName>
</protein>
<reference evidence="4" key="1">
    <citation type="submission" date="2016-01" db="EMBL/GenBank/DDBJ databases">
        <title>Draft genome sequence of Thermodesulfovibrio aggregans strain TGE-P1.</title>
        <authorList>
            <person name="Sekiguchi Y."/>
            <person name="Ohashi A."/>
            <person name="Matsuura N."/>
            <person name="Tourlousse M.D."/>
        </authorList>
    </citation>
    <scope>NUCLEOTIDE SEQUENCE [LARGE SCALE GENOMIC DNA]</scope>
    <source>
        <strain evidence="4">TGE-P1</strain>
    </source>
</reference>
<feature type="transmembrane region" description="Helical" evidence="1">
    <location>
        <begin position="17"/>
        <end position="37"/>
    </location>
</feature>
<organism evidence="3 4">
    <name type="scientific">Thermodesulfovibrio aggregans</name>
    <dbReference type="NCBI Taxonomy" id="86166"/>
    <lineage>
        <taxon>Bacteria</taxon>
        <taxon>Pseudomonadati</taxon>
        <taxon>Nitrospirota</taxon>
        <taxon>Thermodesulfovibrionia</taxon>
        <taxon>Thermodesulfovibrionales</taxon>
        <taxon>Thermodesulfovibrionaceae</taxon>
        <taxon>Thermodesulfovibrio</taxon>
    </lineage>
</organism>
<dbReference type="AlphaFoldDB" id="A0A0U9HQ85"/>
<feature type="domain" description="Sodium symporter small subunit" evidence="2">
    <location>
        <begin position="8"/>
        <end position="82"/>
    </location>
</feature>